<dbReference type="AlphaFoldDB" id="A0A7Y3S7G5"/>
<proteinExistence type="predicted"/>
<accession>A0A7Y3S7G5</accession>
<organism evidence="5 6">
    <name type="scientific">Rhizobium sophorae</name>
    <dbReference type="NCBI Taxonomy" id="1535242"/>
    <lineage>
        <taxon>Bacteria</taxon>
        <taxon>Pseudomonadati</taxon>
        <taxon>Pseudomonadota</taxon>
        <taxon>Alphaproteobacteria</taxon>
        <taxon>Hyphomicrobiales</taxon>
        <taxon>Rhizobiaceae</taxon>
        <taxon>Rhizobium/Agrobacterium group</taxon>
        <taxon>Rhizobium</taxon>
    </lineage>
</organism>
<dbReference type="Proteomes" id="UP000519972">
    <property type="component" value="Unassembled WGS sequence"/>
</dbReference>
<evidence type="ECO:0000313" key="5">
    <source>
        <dbReference type="EMBL" id="NNU37985.1"/>
    </source>
</evidence>
<evidence type="ECO:0000259" key="4">
    <source>
        <dbReference type="PROSITE" id="PS01124"/>
    </source>
</evidence>
<evidence type="ECO:0000256" key="3">
    <source>
        <dbReference type="ARBA" id="ARBA00023163"/>
    </source>
</evidence>
<keyword evidence="6" id="KW-1185">Reference proteome</keyword>
<reference evidence="5 6" key="1">
    <citation type="submission" date="2020-02" db="EMBL/GenBank/DDBJ databases">
        <authorList>
            <person name="Sun Q."/>
        </authorList>
    </citation>
    <scope>NUCLEOTIDE SEQUENCE [LARGE SCALE GENOMIC DNA]</scope>
    <source>
        <strain evidence="5 6">CCBAU 03386</strain>
    </source>
</reference>
<dbReference type="RefSeq" id="WP_171376915.1">
    <property type="nucleotide sequence ID" value="NZ_JABFCN010000028.1"/>
</dbReference>
<dbReference type="Pfam" id="PF12833">
    <property type="entry name" value="HTH_18"/>
    <property type="match status" value="1"/>
</dbReference>
<dbReference type="GO" id="GO:0003700">
    <property type="term" value="F:DNA-binding transcription factor activity"/>
    <property type="evidence" value="ECO:0007669"/>
    <property type="project" value="InterPro"/>
</dbReference>
<dbReference type="Gene3D" id="1.10.10.60">
    <property type="entry name" value="Homeodomain-like"/>
    <property type="match status" value="2"/>
</dbReference>
<feature type="domain" description="HTH araC/xylS-type" evidence="4">
    <location>
        <begin position="172"/>
        <end position="270"/>
    </location>
</feature>
<evidence type="ECO:0000313" key="6">
    <source>
        <dbReference type="Proteomes" id="UP000519972"/>
    </source>
</evidence>
<dbReference type="InterPro" id="IPR009057">
    <property type="entry name" value="Homeodomain-like_sf"/>
</dbReference>
<keyword evidence="1" id="KW-0805">Transcription regulation</keyword>
<sequence>MRDAEAIYRTPLGAAGGLAVTGSGRQQARRAVTDRKLPSFAVVLVERGQGWLETVATGRMSLSGPALFWLFPNRVHSYGPDEDGWDERWALFEGSFTRDFVRLRIIAERRPLVALHHLDEVVRLFGKLHADLLDDTNLGQASAALMLHRIVISAARQASGAADRRRERRDMADIVETLRRRAMQPLDLAAFAAEHGMSAATLRRRFTLETGLPPKAFQLRVRMDHAKQLLATTDEKIETVAAMIGLDDPFYFSRVFHEREGCSPREFRARYPRVWGSGNWRQR</sequence>
<dbReference type="GO" id="GO:0043565">
    <property type="term" value="F:sequence-specific DNA binding"/>
    <property type="evidence" value="ECO:0007669"/>
    <property type="project" value="InterPro"/>
</dbReference>
<gene>
    <name evidence="5" type="ORF">G9X64_16100</name>
</gene>
<dbReference type="Pfam" id="PF02311">
    <property type="entry name" value="AraC_binding"/>
    <property type="match status" value="1"/>
</dbReference>
<evidence type="ECO:0000256" key="1">
    <source>
        <dbReference type="ARBA" id="ARBA00023015"/>
    </source>
</evidence>
<dbReference type="PROSITE" id="PS01124">
    <property type="entry name" value="HTH_ARAC_FAMILY_2"/>
    <property type="match status" value="1"/>
</dbReference>
<keyword evidence="2" id="KW-0238">DNA-binding</keyword>
<dbReference type="InterPro" id="IPR037923">
    <property type="entry name" value="HTH-like"/>
</dbReference>
<dbReference type="SUPFAM" id="SSF51215">
    <property type="entry name" value="Regulatory protein AraC"/>
    <property type="match status" value="1"/>
</dbReference>
<dbReference type="PANTHER" id="PTHR43280">
    <property type="entry name" value="ARAC-FAMILY TRANSCRIPTIONAL REGULATOR"/>
    <property type="match status" value="1"/>
</dbReference>
<keyword evidence="3" id="KW-0804">Transcription</keyword>
<dbReference type="PANTHER" id="PTHR43280:SF30">
    <property type="entry name" value="MMSAB OPERON REGULATORY PROTEIN"/>
    <property type="match status" value="1"/>
</dbReference>
<dbReference type="InterPro" id="IPR018060">
    <property type="entry name" value="HTH_AraC"/>
</dbReference>
<evidence type="ECO:0000256" key="2">
    <source>
        <dbReference type="ARBA" id="ARBA00023125"/>
    </source>
</evidence>
<name>A0A7Y3S7G5_9HYPH</name>
<dbReference type="InterPro" id="IPR003313">
    <property type="entry name" value="AraC-bd"/>
</dbReference>
<protein>
    <submittedName>
        <fullName evidence="5">AraC family transcriptional regulator</fullName>
    </submittedName>
</protein>
<dbReference type="EMBL" id="JABFCN010000028">
    <property type="protein sequence ID" value="NNU37985.1"/>
    <property type="molecule type" value="Genomic_DNA"/>
</dbReference>
<comment type="caution">
    <text evidence="5">The sequence shown here is derived from an EMBL/GenBank/DDBJ whole genome shotgun (WGS) entry which is preliminary data.</text>
</comment>
<dbReference type="SMART" id="SM00342">
    <property type="entry name" value="HTH_ARAC"/>
    <property type="match status" value="1"/>
</dbReference>
<dbReference type="SUPFAM" id="SSF46689">
    <property type="entry name" value="Homeodomain-like"/>
    <property type="match status" value="1"/>
</dbReference>